<protein>
    <submittedName>
        <fullName evidence="3">Uncharacterized protein</fullName>
    </submittedName>
</protein>
<organism evidence="3">
    <name type="scientific">bioreactor metagenome</name>
    <dbReference type="NCBI Taxonomy" id="1076179"/>
    <lineage>
        <taxon>unclassified sequences</taxon>
        <taxon>metagenomes</taxon>
        <taxon>ecological metagenomes</taxon>
    </lineage>
</organism>
<accession>A0A645ANC1</accession>
<sequence>MFFIGIILFIILYIFAFDKFLELNVKNLFFGFVAFGVVIPQTMYERRKQSVLNKRLSIEEELESKENELKSYFDSYKKSVVSFEYSNPKTINLLKHSISSGRADNIKEAINCMLDDYHKQQLLIKQDEIVENSKVAANAAKRTAVYSLGTFINTRKQ</sequence>
<feature type="coiled-coil region" evidence="1">
    <location>
        <begin position="48"/>
        <end position="75"/>
    </location>
</feature>
<reference evidence="3" key="1">
    <citation type="submission" date="2019-08" db="EMBL/GenBank/DDBJ databases">
        <authorList>
            <person name="Kucharzyk K."/>
            <person name="Murdoch R.W."/>
            <person name="Higgins S."/>
            <person name="Loffler F."/>
        </authorList>
    </citation>
    <scope>NUCLEOTIDE SEQUENCE</scope>
</reference>
<comment type="caution">
    <text evidence="3">The sequence shown here is derived from an EMBL/GenBank/DDBJ whole genome shotgun (WGS) entry which is preliminary data.</text>
</comment>
<proteinExistence type="predicted"/>
<keyword evidence="2" id="KW-0472">Membrane</keyword>
<keyword evidence="2" id="KW-1133">Transmembrane helix</keyword>
<feature type="transmembrane region" description="Helical" evidence="2">
    <location>
        <begin position="26"/>
        <end position="44"/>
    </location>
</feature>
<dbReference type="EMBL" id="VSSQ01014933">
    <property type="protein sequence ID" value="MPM54725.1"/>
    <property type="molecule type" value="Genomic_DNA"/>
</dbReference>
<dbReference type="AlphaFoldDB" id="A0A645ANC1"/>
<keyword evidence="2" id="KW-0812">Transmembrane</keyword>
<evidence type="ECO:0000313" key="3">
    <source>
        <dbReference type="EMBL" id="MPM54725.1"/>
    </source>
</evidence>
<evidence type="ECO:0000256" key="2">
    <source>
        <dbReference type="SAM" id="Phobius"/>
    </source>
</evidence>
<name>A0A645ANC1_9ZZZZ</name>
<evidence type="ECO:0000256" key="1">
    <source>
        <dbReference type="SAM" id="Coils"/>
    </source>
</evidence>
<gene>
    <name evidence="3" type="ORF">SDC9_101505</name>
</gene>
<keyword evidence="1" id="KW-0175">Coiled coil</keyword>